<organism evidence="2 3">
    <name type="scientific">Planococcus lenghuensis</name>
    <dbReference type="NCBI Taxonomy" id="2213202"/>
    <lineage>
        <taxon>Bacteria</taxon>
        <taxon>Bacillati</taxon>
        <taxon>Bacillota</taxon>
        <taxon>Bacilli</taxon>
        <taxon>Bacillales</taxon>
        <taxon>Caryophanaceae</taxon>
        <taxon>Planococcus</taxon>
    </lineage>
</organism>
<feature type="transmembrane region" description="Helical" evidence="1">
    <location>
        <begin position="27"/>
        <end position="49"/>
    </location>
</feature>
<keyword evidence="1" id="KW-1133">Transmembrane helix</keyword>
<evidence type="ECO:0000256" key="1">
    <source>
        <dbReference type="SAM" id="Phobius"/>
    </source>
</evidence>
<gene>
    <name evidence="2" type="ORF">B0X71_08330</name>
</gene>
<name>A0A1Q2KY10_9BACL</name>
<dbReference type="OrthoDB" id="2696663at2"/>
<evidence type="ECO:0000313" key="3">
    <source>
        <dbReference type="Proteomes" id="UP000188184"/>
    </source>
</evidence>
<dbReference type="RefSeq" id="WP_077588983.1">
    <property type="nucleotide sequence ID" value="NZ_CP019640.1"/>
</dbReference>
<proteinExistence type="predicted"/>
<dbReference type="KEGG" id="pmar:B0X71_08330"/>
<sequence>MVWVAVFGLLTVVSVMLGIKKRKAAFFLMPLGAIFTFMLVKIILVPLPFTDTVRFIFSLQG</sequence>
<keyword evidence="3" id="KW-1185">Reference proteome</keyword>
<dbReference type="Proteomes" id="UP000188184">
    <property type="component" value="Chromosome"/>
</dbReference>
<protein>
    <submittedName>
        <fullName evidence="2">Uncharacterized protein</fullName>
    </submittedName>
</protein>
<dbReference type="EMBL" id="CP019640">
    <property type="protein sequence ID" value="AQQ53100.1"/>
    <property type="molecule type" value="Genomic_DNA"/>
</dbReference>
<reference evidence="2 3" key="1">
    <citation type="submission" date="2017-02" db="EMBL/GenBank/DDBJ databases">
        <title>The complete genomic sequence of a novel cold adapted crude oil-degrading bacterium Planococcus qaidamina Y42.</title>
        <authorList>
            <person name="Yang R."/>
        </authorList>
    </citation>
    <scope>NUCLEOTIDE SEQUENCE [LARGE SCALE GENOMIC DNA]</scope>
    <source>
        <strain evidence="2 3">Y42</strain>
    </source>
</reference>
<accession>A0A1Q2KY10</accession>
<dbReference type="AlphaFoldDB" id="A0A1Q2KY10"/>
<keyword evidence="1" id="KW-0812">Transmembrane</keyword>
<keyword evidence="1" id="KW-0472">Membrane</keyword>
<evidence type="ECO:0000313" key="2">
    <source>
        <dbReference type="EMBL" id="AQQ53100.1"/>
    </source>
</evidence>